<keyword evidence="2" id="KW-1185">Reference proteome</keyword>
<dbReference type="AlphaFoldDB" id="U1YAL9"/>
<sequence>MCFANDKRNKHANTKVNKIGFFPLKFRKKSFEEKIFSKDFFLLILNI</sequence>
<evidence type="ECO:0000313" key="2">
    <source>
        <dbReference type="Proteomes" id="UP000016511"/>
    </source>
</evidence>
<gene>
    <name evidence="1" type="ORF">HMPREF0083_04093</name>
</gene>
<reference evidence="1 2" key="1">
    <citation type="submission" date="2013-08" db="EMBL/GenBank/DDBJ databases">
        <authorList>
            <person name="Weinstock G."/>
            <person name="Sodergren E."/>
            <person name="Wylie T."/>
            <person name="Fulton L."/>
            <person name="Fulton R."/>
            <person name="Fronick C."/>
            <person name="O'Laughlin M."/>
            <person name="Godfrey J."/>
            <person name="Miner T."/>
            <person name="Herter B."/>
            <person name="Appelbaum E."/>
            <person name="Cordes M."/>
            <person name="Lek S."/>
            <person name="Wollam A."/>
            <person name="Pepin K.H."/>
            <person name="Palsikar V.B."/>
            <person name="Mitreva M."/>
            <person name="Wilson R.K."/>
        </authorList>
    </citation>
    <scope>NUCLEOTIDE SEQUENCE [LARGE SCALE GENOMIC DNA]</scope>
    <source>
        <strain evidence="1 2">ATCC 12856</strain>
    </source>
</reference>
<protein>
    <submittedName>
        <fullName evidence="1">Uncharacterized protein</fullName>
    </submittedName>
</protein>
<dbReference type="EMBL" id="AWSJ01000246">
    <property type="protein sequence ID" value="ERI07831.1"/>
    <property type="molecule type" value="Genomic_DNA"/>
</dbReference>
<comment type="caution">
    <text evidence="1">The sequence shown here is derived from an EMBL/GenBank/DDBJ whole genome shotgun (WGS) entry which is preliminary data.</text>
</comment>
<dbReference type="PATRIC" id="fig|649747.3.peg.3714"/>
<proteinExistence type="predicted"/>
<organism evidence="1 2">
    <name type="scientific">Aneurinibacillus aneurinilyticus ATCC 12856</name>
    <dbReference type="NCBI Taxonomy" id="649747"/>
    <lineage>
        <taxon>Bacteria</taxon>
        <taxon>Bacillati</taxon>
        <taxon>Bacillota</taxon>
        <taxon>Bacilli</taxon>
        <taxon>Bacillales</taxon>
        <taxon>Paenibacillaceae</taxon>
        <taxon>Aneurinibacillus group</taxon>
        <taxon>Aneurinibacillus</taxon>
    </lineage>
</organism>
<dbReference type="STRING" id="649747.HMPREF0083_04093"/>
<accession>U1YAL9</accession>
<name>U1YAL9_ANEAE</name>
<dbReference type="Proteomes" id="UP000016511">
    <property type="component" value="Unassembled WGS sequence"/>
</dbReference>
<dbReference type="HOGENOM" id="CLU_3164012_0_0_9"/>
<evidence type="ECO:0000313" key="1">
    <source>
        <dbReference type="EMBL" id="ERI07831.1"/>
    </source>
</evidence>